<name>A0A1N6JVP2_9BACT</name>
<dbReference type="STRING" id="536979.SAMN04488055_4511"/>
<dbReference type="InterPro" id="IPR029044">
    <property type="entry name" value="Nucleotide-diphossugar_trans"/>
</dbReference>
<gene>
    <name evidence="1" type="ORF">SAMN04488055_4511</name>
</gene>
<evidence type="ECO:0000313" key="1">
    <source>
        <dbReference type="EMBL" id="SIO48289.1"/>
    </source>
</evidence>
<sequence length="301" mass="35572">MIFHIFATMKVTGFTFVRNAIKYDYPVTEAIRSILPLCDEVVVSVGNSDDGTLELIQSIGSPKIRIFHSVWDDNLKEGGLILSVETNKALDHVSPDTTWAFYIQADEVVHEDDYPAIRAAMEQYKDDKRVEGLLFNYRHFYGSYDYVGDSRTWYNKEIRIIRNDKRIRSYKDAQGFRLNDRKLNVKPVKAWMHHYGWVKNPEEQIAKITNSAGYYHGNEQEHMNKVKKILSEFNYAELVDSLERFTGKHPALMEERIRQRNWQFDHDISQKNFKNLKGRVLYYVEKIFGVRLFEYKNYRSI</sequence>
<evidence type="ECO:0008006" key="3">
    <source>
        <dbReference type="Google" id="ProtNLM"/>
    </source>
</evidence>
<organism evidence="1 2">
    <name type="scientific">Chitinophaga niabensis</name>
    <dbReference type="NCBI Taxonomy" id="536979"/>
    <lineage>
        <taxon>Bacteria</taxon>
        <taxon>Pseudomonadati</taxon>
        <taxon>Bacteroidota</taxon>
        <taxon>Chitinophagia</taxon>
        <taxon>Chitinophagales</taxon>
        <taxon>Chitinophagaceae</taxon>
        <taxon>Chitinophaga</taxon>
    </lineage>
</organism>
<reference evidence="1 2" key="1">
    <citation type="submission" date="2016-11" db="EMBL/GenBank/DDBJ databases">
        <authorList>
            <person name="Jaros S."/>
            <person name="Januszkiewicz K."/>
            <person name="Wedrychowicz H."/>
        </authorList>
    </citation>
    <scope>NUCLEOTIDE SEQUENCE [LARGE SCALE GENOMIC DNA]</scope>
    <source>
        <strain evidence="1 2">DSM 24787</strain>
    </source>
</reference>
<dbReference type="Proteomes" id="UP000185003">
    <property type="component" value="Unassembled WGS sequence"/>
</dbReference>
<dbReference type="Gene3D" id="3.90.550.10">
    <property type="entry name" value="Spore Coat Polysaccharide Biosynthesis Protein SpsA, Chain A"/>
    <property type="match status" value="1"/>
</dbReference>
<dbReference type="RefSeq" id="WP_234979783.1">
    <property type="nucleotide sequence ID" value="NZ_FSRA01000002.1"/>
</dbReference>
<dbReference type="EMBL" id="FSRA01000002">
    <property type="protein sequence ID" value="SIO48289.1"/>
    <property type="molecule type" value="Genomic_DNA"/>
</dbReference>
<dbReference type="SUPFAM" id="SSF53448">
    <property type="entry name" value="Nucleotide-diphospho-sugar transferases"/>
    <property type="match status" value="1"/>
</dbReference>
<accession>A0A1N6JVP2</accession>
<protein>
    <recommendedName>
        <fullName evidence="3">Glycosyl transferase family 2</fullName>
    </recommendedName>
</protein>
<proteinExistence type="predicted"/>
<keyword evidence="2" id="KW-1185">Reference proteome</keyword>
<evidence type="ECO:0000313" key="2">
    <source>
        <dbReference type="Proteomes" id="UP000185003"/>
    </source>
</evidence>
<dbReference type="AlphaFoldDB" id="A0A1N6JVP2"/>